<dbReference type="STRING" id="1220924.W2SC56"/>
<evidence type="ECO:0000256" key="3">
    <source>
        <dbReference type="ARBA" id="ARBA00019660"/>
    </source>
</evidence>
<dbReference type="InParanoid" id="W2SC56"/>
<evidence type="ECO:0000256" key="2">
    <source>
        <dbReference type="ARBA" id="ARBA00006378"/>
    </source>
</evidence>
<evidence type="ECO:0000256" key="7">
    <source>
        <dbReference type="ARBA" id="ARBA00023242"/>
    </source>
</evidence>
<keyword evidence="7 8" id="KW-0539">Nucleus</keyword>
<keyword evidence="5 8" id="KW-0010">Activator</keyword>
<dbReference type="Gene3D" id="1.10.10.1340">
    <property type="entry name" value="Mediator of RNA polymerase II, submodule Med31 (Soh1)"/>
    <property type="match status" value="1"/>
</dbReference>
<comment type="subcellular location">
    <subcellularLocation>
        <location evidence="1 8">Nucleus</location>
    </subcellularLocation>
</comment>
<dbReference type="GO" id="GO:0003712">
    <property type="term" value="F:transcription coregulator activity"/>
    <property type="evidence" value="ECO:0007669"/>
    <property type="project" value="InterPro"/>
</dbReference>
<name>W2SC56_CYPE1</name>
<evidence type="ECO:0000256" key="5">
    <source>
        <dbReference type="ARBA" id="ARBA00023159"/>
    </source>
</evidence>
<evidence type="ECO:0000256" key="8">
    <source>
        <dbReference type="RuleBase" id="RU364129"/>
    </source>
</evidence>
<comment type="subunit">
    <text evidence="8">Component of the Mediator complex.</text>
</comment>
<dbReference type="InterPro" id="IPR008831">
    <property type="entry name" value="Mediator_Med31"/>
</dbReference>
<keyword evidence="10" id="KW-1185">Reference proteome</keyword>
<protein>
    <recommendedName>
        <fullName evidence="3 8">Mediator of RNA polymerase II transcription subunit 31</fullName>
    </recommendedName>
</protein>
<evidence type="ECO:0000313" key="9">
    <source>
        <dbReference type="EMBL" id="ETN45499.1"/>
    </source>
</evidence>
<evidence type="ECO:0000256" key="4">
    <source>
        <dbReference type="ARBA" id="ARBA00023015"/>
    </source>
</evidence>
<dbReference type="GO" id="GO:0016592">
    <property type="term" value="C:mediator complex"/>
    <property type="evidence" value="ECO:0007669"/>
    <property type="project" value="InterPro"/>
</dbReference>
<accession>W2SC56</accession>
<sequence length="140" mass="15706">MELEFVLCLAVPGYLLHLAHIFPHLLVPPDVLPLNTKPEDSDAARFGRYLAYLYDYWRKPEYAQYLTHPGTVLRNLELLQQEQFKKDLVNPNLRHQVAYGLELVDPPPSQPANGKIMVEDADAQIDKAAPEDTAAVGTAA</sequence>
<keyword evidence="4 8" id="KW-0805">Transcription regulation</keyword>
<comment type="function">
    <text evidence="8">Component of the Mediator complex, a coactivator involved in the regulated transcription of nearly all RNA polymerase II-dependent genes. Mediator functions as a bridge to convey information from gene-specific regulatory proteins to the basal RNA polymerase II transcription machinery. Mediator is recruited to promoters by direct interactions with regulatory proteins and serves as a scaffold for the assembly of a functional preinitiation complex with RNA polymerase II and the general transcription factors.</text>
</comment>
<proteinExistence type="inferred from homology"/>
<dbReference type="VEuPathDB" id="FungiDB:HMPREF1541_09331"/>
<dbReference type="eggNOG" id="KOG4086">
    <property type="taxonomic scope" value="Eukaryota"/>
</dbReference>
<evidence type="ECO:0000256" key="6">
    <source>
        <dbReference type="ARBA" id="ARBA00023163"/>
    </source>
</evidence>
<dbReference type="Proteomes" id="UP000030752">
    <property type="component" value="Unassembled WGS sequence"/>
</dbReference>
<organism evidence="9 10">
    <name type="scientific">Cyphellophora europaea (strain CBS 101466)</name>
    <name type="common">Phialophora europaea</name>
    <dbReference type="NCBI Taxonomy" id="1220924"/>
    <lineage>
        <taxon>Eukaryota</taxon>
        <taxon>Fungi</taxon>
        <taxon>Dikarya</taxon>
        <taxon>Ascomycota</taxon>
        <taxon>Pezizomycotina</taxon>
        <taxon>Eurotiomycetes</taxon>
        <taxon>Chaetothyriomycetidae</taxon>
        <taxon>Chaetothyriales</taxon>
        <taxon>Cyphellophoraceae</taxon>
        <taxon>Cyphellophora</taxon>
    </lineage>
</organism>
<dbReference type="EMBL" id="KB822712">
    <property type="protein sequence ID" value="ETN45499.1"/>
    <property type="molecule type" value="Genomic_DNA"/>
</dbReference>
<dbReference type="Pfam" id="PF05669">
    <property type="entry name" value="Med31"/>
    <property type="match status" value="1"/>
</dbReference>
<dbReference type="InterPro" id="IPR038089">
    <property type="entry name" value="Med31_sf"/>
</dbReference>
<dbReference type="GO" id="GO:0006355">
    <property type="term" value="P:regulation of DNA-templated transcription"/>
    <property type="evidence" value="ECO:0007669"/>
    <property type="project" value="InterPro"/>
</dbReference>
<evidence type="ECO:0000313" key="10">
    <source>
        <dbReference type="Proteomes" id="UP000030752"/>
    </source>
</evidence>
<dbReference type="AlphaFoldDB" id="W2SC56"/>
<dbReference type="HOGENOM" id="CLU_1835093_0_0_1"/>
<comment type="similarity">
    <text evidence="2 8">Belongs to the Mediator complex subunit 31 family.</text>
</comment>
<dbReference type="PANTHER" id="PTHR13186">
    <property type="entry name" value="MEDIATOR OF RNA POLYMERASE II TRANSCRIPTION SUBUNIT 31"/>
    <property type="match status" value="1"/>
</dbReference>
<gene>
    <name evidence="9" type="ORF">HMPREF1541_09331</name>
</gene>
<keyword evidence="6 8" id="KW-0804">Transcription</keyword>
<dbReference type="RefSeq" id="XP_008712227.1">
    <property type="nucleotide sequence ID" value="XM_008714005.1"/>
</dbReference>
<evidence type="ECO:0000256" key="1">
    <source>
        <dbReference type="ARBA" id="ARBA00004123"/>
    </source>
</evidence>
<dbReference type="GeneID" id="19976670"/>
<reference evidence="9 10" key="1">
    <citation type="submission" date="2013-03" db="EMBL/GenBank/DDBJ databases">
        <title>The Genome Sequence of Phialophora europaea CBS 101466.</title>
        <authorList>
            <consortium name="The Broad Institute Genomics Platform"/>
            <person name="Cuomo C."/>
            <person name="de Hoog S."/>
            <person name="Gorbushina A."/>
            <person name="Walker B."/>
            <person name="Young S.K."/>
            <person name="Zeng Q."/>
            <person name="Gargeya S."/>
            <person name="Fitzgerald M."/>
            <person name="Haas B."/>
            <person name="Abouelleil A."/>
            <person name="Allen A.W."/>
            <person name="Alvarado L."/>
            <person name="Arachchi H.M."/>
            <person name="Berlin A.M."/>
            <person name="Chapman S.B."/>
            <person name="Gainer-Dewar J."/>
            <person name="Goldberg J."/>
            <person name="Griggs A."/>
            <person name="Gujja S."/>
            <person name="Hansen M."/>
            <person name="Howarth C."/>
            <person name="Imamovic A."/>
            <person name="Ireland A."/>
            <person name="Larimer J."/>
            <person name="McCowan C."/>
            <person name="Murphy C."/>
            <person name="Pearson M."/>
            <person name="Poon T.W."/>
            <person name="Priest M."/>
            <person name="Roberts A."/>
            <person name="Saif S."/>
            <person name="Shea T."/>
            <person name="Sisk P."/>
            <person name="Sykes S."/>
            <person name="Wortman J."/>
            <person name="Nusbaum C."/>
            <person name="Birren B."/>
        </authorList>
    </citation>
    <scope>NUCLEOTIDE SEQUENCE [LARGE SCALE GENOMIC DNA]</scope>
    <source>
        <strain evidence="9 10">CBS 101466</strain>
    </source>
</reference>
<dbReference type="OrthoDB" id="10257739at2759"/>